<dbReference type="InterPro" id="IPR012999">
    <property type="entry name" value="Pyr_OxRdtase_I_AS"/>
</dbReference>
<dbReference type="SUPFAM" id="SSF51905">
    <property type="entry name" value="FAD/NAD(P)-binding domain"/>
    <property type="match status" value="1"/>
</dbReference>
<keyword evidence="9 11" id="KW-0676">Redox-active center</keyword>
<dbReference type="InterPro" id="IPR016156">
    <property type="entry name" value="FAD/NAD-linked_Rdtase_dimer_sf"/>
</dbReference>
<dbReference type="GO" id="GO:0050660">
    <property type="term" value="F:flavin adenine dinucleotide binding"/>
    <property type="evidence" value="ECO:0007669"/>
    <property type="project" value="InterPro"/>
</dbReference>
<dbReference type="Pfam" id="PF02852">
    <property type="entry name" value="Pyr_redox_dim"/>
    <property type="match status" value="1"/>
</dbReference>
<dbReference type="PANTHER" id="PTHR22912:SF160">
    <property type="entry name" value="DIHYDROLIPOYL DEHYDROGENASE"/>
    <property type="match status" value="1"/>
</dbReference>
<dbReference type="InterPro" id="IPR004099">
    <property type="entry name" value="Pyr_nucl-diS_OxRdtase_dimer"/>
</dbReference>
<evidence type="ECO:0000256" key="6">
    <source>
        <dbReference type="ARBA" id="ARBA00023002"/>
    </source>
</evidence>
<dbReference type="InterPro" id="IPR011053">
    <property type="entry name" value="Single_hybrid_motif"/>
</dbReference>
<protein>
    <recommendedName>
        <fullName evidence="3 11">Dihydrolipoyl dehydrogenase</fullName>
        <ecNumber evidence="2 11">1.8.1.4</ecNumber>
    </recommendedName>
</protein>
<proteinExistence type="inferred from homology"/>
<dbReference type="Pfam" id="PF00364">
    <property type="entry name" value="Biotin_lipoyl"/>
    <property type="match status" value="1"/>
</dbReference>
<keyword evidence="6 11" id="KW-0560">Oxidoreductase</keyword>
<reference evidence="14" key="1">
    <citation type="submission" date="2017-08" db="EMBL/GenBank/DDBJ databases">
        <authorList>
            <person name="Alvarez-Ponce D."/>
            <person name="Weitzman C.L."/>
            <person name="Tillett R.L."/>
            <person name="Sandmeier F.C."/>
            <person name="Tracy C.R."/>
        </authorList>
    </citation>
    <scope>NUCLEOTIDE SEQUENCE [LARGE SCALE GENOMIC DNA]</scope>
    <source>
        <strain evidence="14">723</strain>
    </source>
</reference>
<comment type="cofactor">
    <cofactor evidence="11">
        <name>FAD</name>
        <dbReference type="ChEBI" id="CHEBI:57692"/>
    </cofactor>
    <text evidence="11">Binds 1 FAD per subunit.</text>
</comment>
<dbReference type="SUPFAM" id="SSF51230">
    <property type="entry name" value="Single hybrid motif"/>
    <property type="match status" value="1"/>
</dbReference>
<evidence type="ECO:0000256" key="11">
    <source>
        <dbReference type="RuleBase" id="RU003692"/>
    </source>
</evidence>
<comment type="similarity">
    <text evidence="1 11">Belongs to the class-I pyridine nucleotide-disulfide oxidoreductase family.</text>
</comment>
<comment type="catalytic activity">
    <reaction evidence="10 11">
        <text>N(6)-[(R)-dihydrolipoyl]-L-lysyl-[protein] + NAD(+) = N(6)-[(R)-lipoyl]-L-lysyl-[protein] + NADH + H(+)</text>
        <dbReference type="Rhea" id="RHEA:15045"/>
        <dbReference type="Rhea" id="RHEA-COMP:10474"/>
        <dbReference type="Rhea" id="RHEA-COMP:10475"/>
        <dbReference type="ChEBI" id="CHEBI:15378"/>
        <dbReference type="ChEBI" id="CHEBI:57540"/>
        <dbReference type="ChEBI" id="CHEBI:57945"/>
        <dbReference type="ChEBI" id="CHEBI:83099"/>
        <dbReference type="ChEBI" id="CHEBI:83100"/>
        <dbReference type="EC" id="1.8.1.4"/>
    </reaction>
</comment>
<dbReference type="GO" id="GO:0004148">
    <property type="term" value="F:dihydrolipoyl dehydrogenase (NADH) activity"/>
    <property type="evidence" value="ECO:0007669"/>
    <property type="project" value="UniProtKB-EC"/>
</dbReference>
<dbReference type="InterPro" id="IPR023753">
    <property type="entry name" value="FAD/NAD-binding_dom"/>
</dbReference>
<evidence type="ECO:0000256" key="8">
    <source>
        <dbReference type="ARBA" id="ARBA00023157"/>
    </source>
</evidence>
<dbReference type="InterPro" id="IPR050151">
    <property type="entry name" value="Class-I_Pyr_Nuc-Dis_Oxidored"/>
</dbReference>
<dbReference type="PROSITE" id="PS00076">
    <property type="entry name" value="PYRIDINE_REDOX_1"/>
    <property type="match status" value="1"/>
</dbReference>
<dbReference type="NCBIfam" id="TIGR01350">
    <property type="entry name" value="lipoamide_DH"/>
    <property type="match status" value="1"/>
</dbReference>
<evidence type="ECO:0000256" key="1">
    <source>
        <dbReference type="ARBA" id="ARBA00007532"/>
    </source>
</evidence>
<dbReference type="Proteomes" id="UP000216943">
    <property type="component" value="Unassembled WGS sequence"/>
</dbReference>
<dbReference type="Gene3D" id="2.40.50.100">
    <property type="match status" value="1"/>
</dbReference>
<dbReference type="EC" id="1.8.1.4" evidence="2 11"/>
<evidence type="ECO:0000256" key="5">
    <source>
        <dbReference type="ARBA" id="ARBA00022827"/>
    </source>
</evidence>
<accession>A0A269TIB8</accession>
<dbReference type="PRINTS" id="PR00368">
    <property type="entry name" value="FADPNR"/>
</dbReference>
<evidence type="ECO:0000256" key="3">
    <source>
        <dbReference type="ARBA" id="ARBA00016961"/>
    </source>
</evidence>
<dbReference type="Pfam" id="PF07992">
    <property type="entry name" value="Pyr_redox_2"/>
    <property type="match status" value="1"/>
</dbReference>
<gene>
    <name evidence="13" type="primary">lpdA</name>
    <name evidence="13" type="ORF">CJJ23_04670</name>
</gene>
<dbReference type="SUPFAM" id="SSF55424">
    <property type="entry name" value="FAD/NAD-linked reductases, dimerisation (C-terminal) domain"/>
    <property type="match status" value="1"/>
</dbReference>
<sequence>MYKFKFADIGEGLHEGNVAEVYVKVGQEVKEGDSLFSVETDKMTSDIPSPKTGKIAQILLEEGKTIHVGDVIFVIDDGSGGSLEEAAPAPAAEPESAPAVVGNISVSNEIKPTTGLSFGSKKVASETASAAVSTTVETTPTSNKEAGKAYTGSVEKEYDVIIIGAGPGGYLAAEESSKLGFKTLVIEKEFWGGVCLNIGCIPTKALLNSTHHLEAITSAEEVGVVFKNKVSEKDIDFAKSWVGIQAKKDQVVTKIVGGVKMLLKAAKVDAIEAEAKFVGAHEVEALGKVYRGKKIVLATGSVSRKLTLPGFEEGYKSGKVITSRSAINMTEYPKALTIVGAGVIGLEMAQVYASAGVKVTVVQNSAEVLNPKIAKSIKDALVKKLTDKYGVKFIFNAAVKEFKNSKLVIEVEGKTQELEADKTLVSIGRVTVPLNAKDMGVKFKENGVIEVDENNETNVKDFYAIGDVNARNMLAHAAYSQAQELVRHFAGHKHIYEKHEIPAAIYTSPEIATVGLAHHEAVEKGYKVMVAKYGYAHLGRALATAKETGVAEIYVNEEDGRILGAQIFGANASDFISEITLAMDNEITIFEIAATVHPHPSYAEILWEAARGAVLKLEKARS</sequence>
<dbReference type="PANTHER" id="PTHR22912">
    <property type="entry name" value="DISULFIDE OXIDOREDUCTASE"/>
    <property type="match status" value="1"/>
</dbReference>
<keyword evidence="5 11" id="KW-0274">FAD</keyword>
<dbReference type="InterPro" id="IPR006258">
    <property type="entry name" value="Lipoamide_DH"/>
</dbReference>
<evidence type="ECO:0000313" key="13">
    <source>
        <dbReference type="EMBL" id="PAK20920.1"/>
    </source>
</evidence>
<keyword evidence="8" id="KW-1015">Disulfide bond</keyword>
<keyword evidence="4 11" id="KW-0285">Flavoprotein</keyword>
<dbReference type="AlphaFoldDB" id="A0A269TIB8"/>
<dbReference type="Gene3D" id="3.50.50.60">
    <property type="entry name" value="FAD/NAD(P)-binding domain"/>
    <property type="match status" value="2"/>
</dbReference>
<evidence type="ECO:0000256" key="9">
    <source>
        <dbReference type="ARBA" id="ARBA00023284"/>
    </source>
</evidence>
<dbReference type="CDD" id="cd06849">
    <property type="entry name" value="lipoyl_domain"/>
    <property type="match status" value="1"/>
</dbReference>
<evidence type="ECO:0000256" key="10">
    <source>
        <dbReference type="ARBA" id="ARBA00049187"/>
    </source>
</evidence>
<name>A0A269TIB8_9BACT</name>
<evidence type="ECO:0000256" key="2">
    <source>
        <dbReference type="ARBA" id="ARBA00012608"/>
    </source>
</evidence>
<organism evidence="13 14">
    <name type="scientific">Mycoplasmopsis agassizii</name>
    <dbReference type="NCBI Taxonomy" id="33922"/>
    <lineage>
        <taxon>Bacteria</taxon>
        <taxon>Bacillati</taxon>
        <taxon>Mycoplasmatota</taxon>
        <taxon>Mycoplasmoidales</taxon>
        <taxon>Metamycoplasmataceae</taxon>
        <taxon>Mycoplasmopsis</taxon>
    </lineage>
</organism>
<comment type="miscellaneous">
    <text evidence="11">The active site is a redox-active disulfide bond.</text>
</comment>
<keyword evidence="7 11" id="KW-0520">NAD</keyword>
<dbReference type="PROSITE" id="PS50968">
    <property type="entry name" value="BIOTINYL_LIPOYL"/>
    <property type="match status" value="1"/>
</dbReference>
<comment type="caution">
    <text evidence="13">The sequence shown here is derived from an EMBL/GenBank/DDBJ whole genome shotgun (WGS) entry which is preliminary data.</text>
</comment>
<dbReference type="InterPro" id="IPR000089">
    <property type="entry name" value="Biotin_lipoyl"/>
</dbReference>
<dbReference type="RefSeq" id="WP_095335183.1">
    <property type="nucleotide sequence ID" value="NZ_NQNY01000019.1"/>
</dbReference>
<dbReference type="PRINTS" id="PR00411">
    <property type="entry name" value="PNDRDTASEI"/>
</dbReference>
<dbReference type="InterPro" id="IPR036188">
    <property type="entry name" value="FAD/NAD-bd_sf"/>
</dbReference>
<feature type="domain" description="Lipoyl-binding" evidence="12">
    <location>
        <begin position="1"/>
        <end position="76"/>
    </location>
</feature>
<dbReference type="EMBL" id="NQNY01000019">
    <property type="protein sequence ID" value="PAK20920.1"/>
    <property type="molecule type" value="Genomic_DNA"/>
</dbReference>
<dbReference type="OrthoDB" id="9807946at2"/>
<evidence type="ECO:0000256" key="4">
    <source>
        <dbReference type="ARBA" id="ARBA00022630"/>
    </source>
</evidence>
<dbReference type="FunFam" id="3.30.390.30:FF:000001">
    <property type="entry name" value="Dihydrolipoyl dehydrogenase"/>
    <property type="match status" value="1"/>
</dbReference>
<evidence type="ECO:0000259" key="12">
    <source>
        <dbReference type="PROSITE" id="PS50968"/>
    </source>
</evidence>
<dbReference type="Gene3D" id="3.30.390.30">
    <property type="match status" value="1"/>
</dbReference>
<evidence type="ECO:0000313" key="14">
    <source>
        <dbReference type="Proteomes" id="UP000216943"/>
    </source>
</evidence>
<dbReference type="GO" id="GO:0006103">
    <property type="term" value="P:2-oxoglutarate metabolic process"/>
    <property type="evidence" value="ECO:0007669"/>
    <property type="project" value="TreeGrafter"/>
</dbReference>
<evidence type="ECO:0000256" key="7">
    <source>
        <dbReference type="ARBA" id="ARBA00023027"/>
    </source>
</evidence>